<proteinExistence type="predicted"/>
<dbReference type="AlphaFoldDB" id="A0A564G4L1"/>
<evidence type="ECO:0000313" key="3">
    <source>
        <dbReference type="Proteomes" id="UP000401717"/>
    </source>
</evidence>
<dbReference type="EMBL" id="CABFVH010000055">
    <property type="protein sequence ID" value="VUF15445.1"/>
    <property type="molecule type" value="Genomic_DNA"/>
</dbReference>
<accession>A0A564G4L1</accession>
<evidence type="ECO:0000313" key="4">
    <source>
        <dbReference type="Proteomes" id="UP001055303"/>
    </source>
</evidence>
<evidence type="ECO:0000313" key="1">
    <source>
        <dbReference type="EMBL" id="GJD59023.1"/>
    </source>
</evidence>
<dbReference type="Proteomes" id="UP000401717">
    <property type="component" value="Unassembled WGS sequence"/>
</dbReference>
<keyword evidence="4" id="KW-1185">Reference proteome</keyword>
<dbReference type="Proteomes" id="UP001055303">
    <property type="component" value="Unassembled WGS sequence"/>
</dbReference>
<reference evidence="1" key="2">
    <citation type="journal article" date="2021" name="Front. Microbiol.">
        <title>Comprehensive Comparative Genomics and Phenotyping of Methylobacterium Species.</title>
        <authorList>
            <person name="Alessa O."/>
            <person name="Ogura Y."/>
            <person name="Fujitani Y."/>
            <person name="Takami H."/>
            <person name="Hayashi T."/>
            <person name="Sahin N."/>
            <person name="Tani A."/>
        </authorList>
    </citation>
    <scope>NUCLEOTIDE SEQUENCE</scope>
    <source>
        <strain evidence="1">DSM 22415</strain>
    </source>
</reference>
<dbReference type="EMBL" id="BPQI01000182">
    <property type="protein sequence ID" value="GJD59023.1"/>
    <property type="molecule type" value="Genomic_DNA"/>
</dbReference>
<gene>
    <name evidence="1" type="ORF">IFDJLNFL_4949</name>
    <name evidence="2" type="ORF">MTDSW087_05185</name>
</gene>
<sequence length="87" mass="9887">MQLAFNPFFVVFTPEFRAEIDEIWRQIAVRIEQRDYAGCCELAIAGKALVDARYDLFASRLGIEEGELRTRCLIGSMLVGPVYLSAR</sequence>
<name>A0A564G4L1_9HYPH</name>
<dbReference type="RefSeq" id="WP_144768051.1">
    <property type="nucleotide sequence ID" value="NZ_BPQI01000182.1"/>
</dbReference>
<reference evidence="2 3" key="1">
    <citation type="submission" date="2019-06" db="EMBL/GenBank/DDBJ databases">
        <authorList>
            <person name="Rodrigo-Torres L."/>
            <person name="Arahal R. D."/>
            <person name="Lucena T."/>
        </authorList>
    </citation>
    <scope>NUCLEOTIDE SEQUENCE [LARGE SCALE GENOMIC DNA]</scope>
    <source>
        <strain evidence="2 3">SW08-7</strain>
    </source>
</reference>
<protein>
    <submittedName>
        <fullName evidence="2">Uncharacterized protein</fullName>
    </submittedName>
</protein>
<reference evidence="1" key="3">
    <citation type="submission" date="2021-08" db="EMBL/GenBank/DDBJ databases">
        <authorList>
            <person name="Tani A."/>
            <person name="Ola A."/>
            <person name="Ogura Y."/>
            <person name="Katsura K."/>
            <person name="Hayashi T."/>
        </authorList>
    </citation>
    <scope>NUCLEOTIDE SEQUENCE</scope>
    <source>
        <strain evidence="1">DSM 22415</strain>
    </source>
</reference>
<organism evidence="2 3">
    <name type="scientific">Methylobacterium dankookense</name>
    <dbReference type="NCBI Taxonomy" id="560405"/>
    <lineage>
        <taxon>Bacteria</taxon>
        <taxon>Pseudomonadati</taxon>
        <taxon>Pseudomonadota</taxon>
        <taxon>Alphaproteobacteria</taxon>
        <taxon>Hyphomicrobiales</taxon>
        <taxon>Methylobacteriaceae</taxon>
        <taxon>Methylobacterium</taxon>
    </lineage>
</organism>
<evidence type="ECO:0000313" key="2">
    <source>
        <dbReference type="EMBL" id="VUF15445.1"/>
    </source>
</evidence>